<evidence type="ECO:0000256" key="1">
    <source>
        <dbReference type="SAM" id="MobiDB-lite"/>
    </source>
</evidence>
<feature type="region of interest" description="Disordered" evidence="1">
    <location>
        <begin position="1"/>
        <end position="33"/>
    </location>
</feature>
<keyword evidence="3" id="KW-1185">Reference proteome</keyword>
<protein>
    <submittedName>
        <fullName evidence="2">Uncharacterized protein</fullName>
    </submittedName>
</protein>
<organism evidence="2 3">
    <name type="scientific">Nepenthes gracilis</name>
    <name type="common">Slender pitcher plant</name>
    <dbReference type="NCBI Taxonomy" id="150966"/>
    <lineage>
        <taxon>Eukaryota</taxon>
        <taxon>Viridiplantae</taxon>
        <taxon>Streptophyta</taxon>
        <taxon>Embryophyta</taxon>
        <taxon>Tracheophyta</taxon>
        <taxon>Spermatophyta</taxon>
        <taxon>Magnoliopsida</taxon>
        <taxon>eudicotyledons</taxon>
        <taxon>Gunneridae</taxon>
        <taxon>Pentapetalae</taxon>
        <taxon>Caryophyllales</taxon>
        <taxon>Nepenthaceae</taxon>
        <taxon>Nepenthes</taxon>
    </lineage>
</organism>
<dbReference type="EMBL" id="BSYO01000033">
    <property type="protein sequence ID" value="GMH27754.1"/>
    <property type="molecule type" value="Genomic_DNA"/>
</dbReference>
<dbReference type="AlphaFoldDB" id="A0AAD3TEN8"/>
<evidence type="ECO:0000313" key="3">
    <source>
        <dbReference type="Proteomes" id="UP001279734"/>
    </source>
</evidence>
<gene>
    <name evidence="2" type="ORF">Nepgr_029597</name>
</gene>
<reference evidence="2" key="1">
    <citation type="submission" date="2023-05" db="EMBL/GenBank/DDBJ databases">
        <title>Nepenthes gracilis genome sequencing.</title>
        <authorList>
            <person name="Fukushima K."/>
        </authorList>
    </citation>
    <scope>NUCLEOTIDE SEQUENCE</scope>
    <source>
        <strain evidence="2">SING2019-196</strain>
    </source>
</reference>
<accession>A0AAD3TEN8</accession>
<sequence length="76" mass="8817">MVAILERLGSQHSGRSNGAAGRIKAGKRRRKLRHPKFPTNKKTISLFQSFWCGSSVALWRWLWHEELGLRRFIGRS</sequence>
<comment type="caution">
    <text evidence="2">The sequence shown here is derived from an EMBL/GenBank/DDBJ whole genome shotgun (WGS) entry which is preliminary data.</text>
</comment>
<name>A0AAD3TEN8_NEPGR</name>
<proteinExistence type="predicted"/>
<feature type="compositionally biased region" description="Basic residues" evidence="1">
    <location>
        <begin position="24"/>
        <end position="33"/>
    </location>
</feature>
<evidence type="ECO:0000313" key="2">
    <source>
        <dbReference type="EMBL" id="GMH27754.1"/>
    </source>
</evidence>
<dbReference type="Proteomes" id="UP001279734">
    <property type="component" value="Unassembled WGS sequence"/>
</dbReference>